<dbReference type="Pfam" id="PF00899">
    <property type="entry name" value="ThiF"/>
    <property type="match status" value="1"/>
</dbReference>
<dbReference type="GO" id="GO:0031510">
    <property type="term" value="C:SUMO activating enzyme complex"/>
    <property type="evidence" value="ECO:0007669"/>
    <property type="project" value="TreeGrafter"/>
</dbReference>
<accession>A0A6P6XJB2</accession>
<proteinExistence type="predicted"/>
<dbReference type="KEGG" id="dpte:113788367"/>
<feature type="domain" description="THIF-type NAD/FAD binding fold" evidence="2">
    <location>
        <begin position="8"/>
        <end position="219"/>
    </location>
</feature>
<reference evidence="4" key="1">
    <citation type="submission" date="2025-08" db="UniProtKB">
        <authorList>
            <consortium name="RefSeq"/>
        </authorList>
    </citation>
    <scope>IDENTIFICATION</scope>
    <source>
        <strain evidence="4">Airmid</strain>
    </source>
</reference>
<dbReference type="GO" id="GO:0019948">
    <property type="term" value="F:SUMO activating enzyme activity"/>
    <property type="evidence" value="ECO:0007669"/>
    <property type="project" value="TreeGrafter"/>
</dbReference>
<dbReference type="InterPro" id="IPR000594">
    <property type="entry name" value="ThiF_NAD_FAD-bd"/>
</dbReference>
<gene>
    <name evidence="4" type="primary">LOC113788367</name>
</gene>
<feature type="region of interest" description="Disordered" evidence="1">
    <location>
        <begin position="256"/>
        <end position="279"/>
    </location>
</feature>
<dbReference type="RefSeq" id="XP_027193630.1">
    <property type="nucleotide sequence ID" value="XM_027337829.1"/>
</dbReference>
<dbReference type="Proteomes" id="UP000515146">
    <property type="component" value="Unplaced"/>
</dbReference>
<dbReference type="InterPro" id="IPR035985">
    <property type="entry name" value="Ubiquitin-activating_enz"/>
</dbReference>
<dbReference type="InParanoid" id="A0A6P6XJB2"/>
<dbReference type="PANTHER" id="PTHR10953">
    <property type="entry name" value="UBIQUITIN-ACTIVATING ENZYME E1"/>
    <property type="match status" value="1"/>
</dbReference>
<evidence type="ECO:0000256" key="1">
    <source>
        <dbReference type="SAM" id="MobiDB-lite"/>
    </source>
</evidence>
<sequence>MDDSAFGNVLVVGAGGLGCEILKNISTFSLKRIGIIDIDTIDITNLNRQFFYNADHIGSHKSKVAAHVLTNFLQNKVKINFYVSTIQDFSEEAFKSFDIIVSALDNVKARSYLSKLCIKYDKPLVEGGSTGYNGQSYLIWNLCDTECYDCRKKPTRDNFPVCTIRGLPTLPVHCIAWALMLFNSIFNGTSNSELIYKSISQWKLTDLPRAFNIDNTLAQTESNAEVIDISDNVKPTSEDVSHAIDDEDDIEFLMEENSPKKRRHSSVDFIAATHDKKRK</sequence>
<evidence type="ECO:0000259" key="2">
    <source>
        <dbReference type="Pfam" id="PF00899"/>
    </source>
</evidence>
<dbReference type="PANTHER" id="PTHR10953:SF5">
    <property type="entry name" value="SUMO-ACTIVATING ENZYME SUBUNIT 2"/>
    <property type="match status" value="1"/>
</dbReference>
<dbReference type="InterPro" id="IPR045886">
    <property type="entry name" value="ThiF/MoeB/HesA"/>
</dbReference>
<dbReference type="SUPFAM" id="SSF69572">
    <property type="entry name" value="Activating enzymes of the ubiquitin-like proteins"/>
    <property type="match status" value="1"/>
</dbReference>
<evidence type="ECO:0000313" key="4">
    <source>
        <dbReference type="RefSeq" id="XP_027193630.1"/>
    </source>
</evidence>
<dbReference type="GO" id="GO:0016925">
    <property type="term" value="P:protein sumoylation"/>
    <property type="evidence" value="ECO:0007669"/>
    <property type="project" value="TreeGrafter"/>
</dbReference>
<dbReference type="Gene3D" id="3.40.50.720">
    <property type="entry name" value="NAD(P)-binding Rossmann-like Domain"/>
    <property type="match status" value="1"/>
</dbReference>
<protein>
    <submittedName>
        <fullName evidence="4">SUMO-activating enzyme subunit 2-like</fullName>
    </submittedName>
</protein>
<name>A0A6P6XJB2_DERPT</name>
<organism evidence="3 4">
    <name type="scientific">Dermatophagoides pteronyssinus</name>
    <name type="common">European house dust mite</name>
    <dbReference type="NCBI Taxonomy" id="6956"/>
    <lineage>
        <taxon>Eukaryota</taxon>
        <taxon>Metazoa</taxon>
        <taxon>Ecdysozoa</taxon>
        <taxon>Arthropoda</taxon>
        <taxon>Chelicerata</taxon>
        <taxon>Arachnida</taxon>
        <taxon>Acari</taxon>
        <taxon>Acariformes</taxon>
        <taxon>Sarcoptiformes</taxon>
        <taxon>Astigmata</taxon>
        <taxon>Psoroptidia</taxon>
        <taxon>Analgoidea</taxon>
        <taxon>Pyroglyphidae</taxon>
        <taxon>Dermatophagoidinae</taxon>
        <taxon>Dermatophagoides</taxon>
    </lineage>
</organism>
<dbReference type="OrthoDB" id="10255449at2759"/>
<dbReference type="GO" id="GO:0005737">
    <property type="term" value="C:cytoplasm"/>
    <property type="evidence" value="ECO:0007669"/>
    <property type="project" value="TreeGrafter"/>
</dbReference>
<dbReference type="AlphaFoldDB" id="A0A6P6XJB2"/>
<keyword evidence="3" id="KW-1185">Reference proteome</keyword>
<evidence type="ECO:0000313" key="3">
    <source>
        <dbReference type="Proteomes" id="UP000515146"/>
    </source>
</evidence>